<feature type="transmembrane region" description="Helical" evidence="7">
    <location>
        <begin position="208"/>
        <end position="232"/>
    </location>
</feature>
<evidence type="ECO:0000256" key="7">
    <source>
        <dbReference type="SAM" id="Phobius"/>
    </source>
</evidence>
<dbReference type="Proteomes" id="UP001149079">
    <property type="component" value="Unassembled WGS sequence"/>
</dbReference>
<dbReference type="AlphaFoldDB" id="A0A9W9GIR0"/>
<dbReference type="Pfam" id="PF00892">
    <property type="entry name" value="EamA"/>
    <property type="match status" value="2"/>
</dbReference>
<feature type="transmembrane region" description="Helical" evidence="7">
    <location>
        <begin position="244"/>
        <end position="266"/>
    </location>
</feature>
<dbReference type="PANTHER" id="PTHR22911">
    <property type="entry name" value="ACYL-MALONYL CONDENSING ENZYME-RELATED"/>
    <property type="match status" value="1"/>
</dbReference>
<evidence type="ECO:0000313" key="10">
    <source>
        <dbReference type="Proteomes" id="UP001149079"/>
    </source>
</evidence>
<keyword evidence="2 7" id="KW-0812">Transmembrane</keyword>
<feature type="region of interest" description="Disordered" evidence="6">
    <location>
        <begin position="356"/>
        <end position="383"/>
    </location>
</feature>
<dbReference type="SUPFAM" id="SSF103481">
    <property type="entry name" value="Multidrug resistance efflux transporter EmrE"/>
    <property type="match status" value="2"/>
</dbReference>
<evidence type="ECO:0000313" key="9">
    <source>
        <dbReference type="EMBL" id="KAJ5121039.1"/>
    </source>
</evidence>
<keyword evidence="4 7" id="KW-1133">Transmembrane helix</keyword>
<dbReference type="PANTHER" id="PTHR22911:SF6">
    <property type="entry name" value="SOLUTE CARRIER FAMILY 35 MEMBER G1"/>
    <property type="match status" value="1"/>
</dbReference>
<evidence type="ECO:0000256" key="3">
    <source>
        <dbReference type="ARBA" id="ARBA00022824"/>
    </source>
</evidence>
<dbReference type="GO" id="GO:0016020">
    <property type="term" value="C:membrane"/>
    <property type="evidence" value="ECO:0007669"/>
    <property type="project" value="UniProtKB-SubCell"/>
</dbReference>
<dbReference type="RefSeq" id="XP_056517543.1">
    <property type="nucleotide sequence ID" value="XM_056669744.1"/>
</dbReference>
<evidence type="ECO:0000256" key="2">
    <source>
        <dbReference type="ARBA" id="ARBA00022692"/>
    </source>
</evidence>
<feature type="domain" description="EamA" evidence="8">
    <location>
        <begin position="215"/>
        <end position="342"/>
    </location>
</feature>
<organism evidence="9 10">
    <name type="scientific">Penicillium bovifimosum</name>
    <dbReference type="NCBI Taxonomy" id="126998"/>
    <lineage>
        <taxon>Eukaryota</taxon>
        <taxon>Fungi</taxon>
        <taxon>Dikarya</taxon>
        <taxon>Ascomycota</taxon>
        <taxon>Pezizomycotina</taxon>
        <taxon>Eurotiomycetes</taxon>
        <taxon>Eurotiomycetidae</taxon>
        <taxon>Eurotiales</taxon>
        <taxon>Aspergillaceae</taxon>
        <taxon>Penicillium</taxon>
    </lineage>
</organism>
<evidence type="ECO:0000256" key="1">
    <source>
        <dbReference type="ARBA" id="ARBA00004477"/>
    </source>
</evidence>
<feature type="transmembrane region" description="Helical" evidence="7">
    <location>
        <begin position="92"/>
        <end position="111"/>
    </location>
</feature>
<reference evidence="9" key="1">
    <citation type="submission" date="2022-11" db="EMBL/GenBank/DDBJ databases">
        <authorList>
            <person name="Petersen C."/>
        </authorList>
    </citation>
    <scope>NUCLEOTIDE SEQUENCE</scope>
    <source>
        <strain evidence="9">IBT 22155</strain>
    </source>
</reference>
<accession>A0A9W9GIR0</accession>
<feature type="transmembrane region" description="Helical" evidence="7">
    <location>
        <begin position="59"/>
        <end position="80"/>
    </location>
</feature>
<name>A0A9W9GIR0_9EURO</name>
<dbReference type="GeneID" id="81408914"/>
<feature type="transmembrane region" description="Helical" evidence="7">
    <location>
        <begin position="326"/>
        <end position="346"/>
    </location>
</feature>
<feature type="transmembrane region" description="Helical" evidence="7">
    <location>
        <begin position="302"/>
        <end position="320"/>
    </location>
</feature>
<dbReference type="InterPro" id="IPR037185">
    <property type="entry name" value="EmrE-like"/>
</dbReference>
<reference evidence="9" key="2">
    <citation type="journal article" date="2023" name="IMA Fungus">
        <title>Comparative genomic study of the Penicillium genus elucidates a diverse pangenome and 15 lateral gene transfer events.</title>
        <authorList>
            <person name="Petersen C."/>
            <person name="Sorensen T."/>
            <person name="Nielsen M.R."/>
            <person name="Sondergaard T.E."/>
            <person name="Sorensen J.L."/>
            <person name="Fitzpatrick D.A."/>
            <person name="Frisvad J.C."/>
            <person name="Nielsen K.L."/>
        </authorList>
    </citation>
    <scope>NUCLEOTIDE SEQUENCE</scope>
    <source>
        <strain evidence="9">IBT 22155</strain>
    </source>
</reference>
<dbReference type="EMBL" id="JAPQKL010000007">
    <property type="protein sequence ID" value="KAJ5121039.1"/>
    <property type="molecule type" value="Genomic_DNA"/>
</dbReference>
<gene>
    <name evidence="9" type="ORF">N7515_009000</name>
</gene>
<evidence type="ECO:0000256" key="4">
    <source>
        <dbReference type="ARBA" id="ARBA00022989"/>
    </source>
</evidence>
<evidence type="ECO:0000256" key="6">
    <source>
        <dbReference type="SAM" id="MobiDB-lite"/>
    </source>
</evidence>
<evidence type="ECO:0000259" key="8">
    <source>
        <dbReference type="Pfam" id="PF00892"/>
    </source>
</evidence>
<dbReference type="InterPro" id="IPR000620">
    <property type="entry name" value="EamA_dom"/>
</dbReference>
<dbReference type="OrthoDB" id="306876at2759"/>
<comment type="subcellular location">
    <subcellularLocation>
        <location evidence="1">Endoplasmic reticulum membrane</location>
        <topology evidence="1">Multi-pass membrane protein</topology>
    </subcellularLocation>
</comment>
<keyword evidence="5 7" id="KW-0472">Membrane</keyword>
<evidence type="ECO:0000256" key="5">
    <source>
        <dbReference type="ARBA" id="ARBA00023136"/>
    </source>
</evidence>
<feature type="transmembrane region" description="Helical" evidence="7">
    <location>
        <begin position="272"/>
        <end position="290"/>
    </location>
</feature>
<keyword evidence="10" id="KW-1185">Reference proteome</keyword>
<sequence length="383" mass="41945">MSAESIQTQVKRKRRWRELWRQNRSVLLMALAQLISSLTAVAAKLLQTAAQENEALNTGQVLITMMSFVITLSWLWILIARIPGVPFRKTNLWLLVTLRSITGVFGIWGFYYSLRALPLSEATVINFLSPMVAAYASSLLGRVPPFPRTQQLAIAVSFLGVVLVSQPWEHIQFAATDIRPETSNRRFFCMGGMWGLPHSTETRSIERIAAVGAGLVGVAGGAAAYVVMPLIGQDADPAVTVNHFATWVVGLTALSLAITGVDAWRMPHPAEWAQLVFLGVSGFIVHMLLATSMQHGSSPRTLSMVYIQIVFLLIMDAVMWGESPSWVSMGGGMLILGSVVTTMMLNGRREDGAAWKQRSRNEVADGEGTEMVAAKDHQESSFA</sequence>
<feature type="compositionally biased region" description="Basic and acidic residues" evidence="6">
    <location>
        <begin position="373"/>
        <end position="383"/>
    </location>
</feature>
<feature type="domain" description="EamA" evidence="8">
    <location>
        <begin position="25"/>
        <end position="165"/>
    </location>
</feature>
<proteinExistence type="predicted"/>
<comment type="caution">
    <text evidence="9">The sequence shown here is derived from an EMBL/GenBank/DDBJ whole genome shotgun (WGS) entry which is preliminary data.</text>
</comment>
<protein>
    <recommendedName>
        <fullName evidence="8">EamA domain-containing protein</fullName>
    </recommendedName>
</protein>
<keyword evidence="3" id="KW-0256">Endoplasmic reticulum</keyword>